<evidence type="ECO:0000313" key="2">
    <source>
        <dbReference type="Proteomes" id="UP000178315"/>
    </source>
</evidence>
<protein>
    <submittedName>
        <fullName evidence="1">Uncharacterized protein</fullName>
    </submittedName>
</protein>
<accession>A0A1G2AA17</accession>
<dbReference type="EMBL" id="MHJU01000009">
    <property type="protein sequence ID" value="OGY73681.1"/>
    <property type="molecule type" value="Genomic_DNA"/>
</dbReference>
<reference evidence="1 2" key="1">
    <citation type="journal article" date="2016" name="Nat. Commun.">
        <title>Thousands of microbial genomes shed light on interconnected biogeochemical processes in an aquifer system.</title>
        <authorList>
            <person name="Anantharaman K."/>
            <person name="Brown C.T."/>
            <person name="Hug L.A."/>
            <person name="Sharon I."/>
            <person name="Castelle C.J."/>
            <person name="Probst A.J."/>
            <person name="Thomas B.C."/>
            <person name="Singh A."/>
            <person name="Wilkins M.J."/>
            <person name="Karaoz U."/>
            <person name="Brodie E.L."/>
            <person name="Williams K.H."/>
            <person name="Hubbard S.S."/>
            <person name="Banfield J.F."/>
        </authorList>
    </citation>
    <scope>NUCLEOTIDE SEQUENCE [LARGE SCALE GENOMIC DNA]</scope>
</reference>
<name>A0A1G2AA17_9BACT</name>
<comment type="caution">
    <text evidence="1">The sequence shown here is derived from an EMBL/GenBank/DDBJ whole genome shotgun (WGS) entry which is preliminary data.</text>
</comment>
<evidence type="ECO:0000313" key="1">
    <source>
        <dbReference type="EMBL" id="OGY73681.1"/>
    </source>
</evidence>
<proteinExistence type="predicted"/>
<sequence length="279" mass="31278">MNITSHYPWPVLGDSDAISGTYSPIVEVNLGPDTIVIRGNFNLDNKTIQDLIDSGRAKYVLQITCIATHFRRCHLFTDSQFEVSVPAVDLRGVVSLGYFVIATKDISDYANSMAHSDYEGATVNLVQGDILADGGSEKFEARKRYAGTRNISDFLEVVRDPHLSGPMIVDSNQDKIIVRLPSIDYDKLAIFAGSKTEKLNSIIQSGVAFPAILIAMQYAFEDTEYHQQFMWFSVLKERAEKANFEWSKENISNIVQTILKMPVERMLSGLKEIIDEPED</sequence>
<organism evidence="1 2">
    <name type="scientific">Candidatus Jacksonbacteria bacterium RIFCSPLOWO2_02_FULL_44_20</name>
    <dbReference type="NCBI Taxonomy" id="1798460"/>
    <lineage>
        <taxon>Bacteria</taxon>
        <taxon>Candidatus Jacksoniibacteriota</taxon>
    </lineage>
</organism>
<gene>
    <name evidence="1" type="ORF">A3H61_00650</name>
</gene>
<dbReference type="Proteomes" id="UP000178315">
    <property type="component" value="Unassembled WGS sequence"/>
</dbReference>
<dbReference type="AlphaFoldDB" id="A0A1G2AA17"/>